<organism evidence="2">
    <name type="scientific">Nothobranchius furzeri</name>
    <name type="common">Turquoise killifish</name>
    <dbReference type="NCBI Taxonomy" id="105023"/>
    <lineage>
        <taxon>Eukaryota</taxon>
        <taxon>Metazoa</taxon>
        <taxon>Chordata</taxon>
        <taxon>Craniata</taxon>
        <taxon>Vertebrata</taxon>
        <taxon>Euteleostomi</taxon>
        <taxon>Actinopterygii</taxon>
        <taxon>Neopterygii</taxon>
        <taxon>Teleostei</taxon>
        <taxon>Neoteleostei</taxon>
        <taxon>Acanthomorphata</taxon>
        <taxon>Ovalentaria</taxon>
        <taxon>Atherinomorphae</taxon>
        <taxon>Cyprinodontiformes</taxon>
        <taxon>Nothobranchiidae</taxon>
        <taxon>Nothobranchius</taxon>
    </lineage>
</organism>
<dbReference type="EMBL" id="HADY01018085">
    <property type="protein sequence ID" value="SBP56570.1"/>
    <property type="molecule type" value="Transcribed_RNA"/>
</dbReference>
<reference evidence="2" key="1">
    <citation type="submission" date="2016-05" db="EMBL/GenBank/DDBJ databases">
        <authorList>
            <person name="Lavstsen T."/>
            <person name="Jespersen J.S."/>
        </authorList>
    </citation>
    <scope>NUCLEOTIDE SEQUENCE</scope>
    <source>
        <tissue evidence="2">Brain</tissue>
    </source>
</reference>
<reference evidence="2" key="2">
    <citation type="submission" date="2016-06" db="EMBL/GenBank/DDBJ databases">
        <title>The genome of a short-lived fish provides insights into sex chromosome evolution and the genetic control of aging.</title>
        <authorList>
            <person name="Reichwald K."/>
            <person name="Felder M."/>
            <person name="Petzold A."/>
            <person name="Koch P."/>
            <person name="Groth M."/>
            <person name="Platzer M."/>
        </authorList>
    </citation>
    <scope>NUCLEOTIDE SEQUENCE</scope>
    <source>
        <tissue evidence="2">Brain</tissue>
    </source>
</reference>
<keyword evidence="1" id="KW-0732">Signal</keyword>
<sequence>MKLGVCAVLLLLISSLPKVDCSLPDFTPATAQLQEKISVNSELNVVRSLKKNDFIRLPGICKRLKRRRITILCNMDKFCRGHTWWRNQKLPPGQMCRCPRGSRCSHFFLHSL</sequence>
<proteinExistence type="predicted"/>
<protein>
    <submittedName>
        <fullName evidence="2">Si:ch211-191i18.4</fullName>
    </submittedName>
</protein>
<evidence type="ECO:0000256" key="1">
    <source>
        <dbReference type="SAM" id="SignalP"/>
    </source>
</evidence>
<name>A0A1A8AQR0_NOTFU</name>
<feature type="chain" id="PRO_5008365917" evidence="1">
    <location>
        <begin position="22"/>
        <end position="112"/>
    </location>
</feature>
<feature type="signal peptide" evidence="1">
    <location>
        <begin position="1"/>
        <end position="21"/>
    </location>
</feature>
<gene>
    <name evidence="2" type="primary">SI:CH211-191I18.4</name>
</gene>
<dbReference type="AlphaFoldDB" id="A0A1A8AQR0"/>
<evidence type="ECO:0000313" key="2">
    <source>
        <dbReference type="EMBL" id="SBP56570.1"/>
    </source>
</evidence>
<accession>A0A1A8AQR0</accession>